<keyword evidence="6" id="KW-0809">Transit peptide</keyword>
<name>A0A8J5FD46_ZINOF</name>
<gene>
    <name evidence="10" type="ORF">ZIOFF_053202</name>
</gene>
<dbReference type="Gene3D" id="3.40.50.1820">
    <property type="entry name" value="alpha/beta hydrolase"/>
    <property type="match status" value="1"/>
</dbReference>
<dbReference type="GO" id="GO:0016042">
    <property type="term" value="P:lipid catabolic process"/>
    <property type="evidence" value="ECO:0007669"/>
    <property type="project" value="UniProtKB-KW"/>
</dbReference>
<sequence length="366" mass="40962">MAATAQANLPPCFLMLAAWPLRPILNQPLVQVRPSPAPTSRASTARFQISAAMKGESRSSIIEKEQGFYEKAPVVNVDGQLIDRWREIHGSGDWVGLLDLVDPLLRSELICYREYTQPSFFANLGMADHGYSVTRYLYATSNIELPNFFRSSKLHQRTWSQKANWIGYIAVSGDEATAWLDRRDIIMVWRGTVTVFEWIEDLKTSQQPVKARGIPCPDESVKVESGFADLYVNKDTTCRFCKYSAQEQVLSEVRKLVELYAGEKGEEVSVSVMGHSLGSALAVLNAYDIAEMGLTKVGEKAVVPLTVFSFAGPRVGNARFKERFDKELGIKAIRVVNVHDLVPKVTGLVFNEQVSALLWRILEKMP</sequence>
<dbReference type="CDD" id="cd00519">
    <property type="entry name" value="Lipase_3"/>
    <property type="match status" value="1"/>
</dbReference>
<dbReference type="InterPro" id="IPR029058">
    <property type="entry name" value="AB_hydrolase_fold"/>
</dbReference>
<evidence type="ECO:0000256" key="2">
    <source>
        <dbReference type="ARBA" id="ARBA00010701"/>
    </source>
</evidence>
<feature type="domain" description="Fungal lipase-type" evidence="9">
    <location>
        <begin position="186"/>
        <end position="348"/>
    </location>
</feature>
<evidence type="ECO:0000256" key="3">
    <source>
        <dbReference type="ARBA" id="ARBA00022528"/>
    </source>
</evidence>
<evidence type="ECO:0000256" key="7">
    <source>
        <dbReference type="ARBA" id="ARBA00022963"/>
    </source>
</evidence>
<dbReference type="AlphaFoldDB" id="A0A8J5FD46"/>
<keyword evidence="7" id="KW-0442">Lipid degradation</keyword>
<keyword evidence="3" id="KW-0150">Chloroplast</keyword>
<keyword evidence="11" id="KW-1185">Reference proteome</keyword>
<evidence type="ECO:0000256" key="1">
    <source>
        <dbReference type="ARBA" id="ARBA00004229"/>
    </source>
</evidence>
<organism evidence="10 11">
    <name type="scientific">Zingiber officinale</name>
    <name type="common">Ginger</name>
    <name type="synonym">Amomum zingiber</name>
    <dbReference type="NCBI Taxonomy" id="94328"/>
    <lineage>
        <taxon>Eukaryota</taxon>
        <taxon>Viridiplantae</taxon>
        <taxon>Streptophyta</taxon>
        <taxon>Embryophyta</taxon>
        <taxon>Tracheophyta</taxon>
        <taxon>Spermatophyta</taxon>
        <taxon>Magnoliopsida</taxon>
        <taxon>Liliopsida</taxon>
        <taxon>Zingiberales</taxon>
        <taxon>Zingiberaceae</taxon>
        <taxon>Zingiber</taxon>
    </lineage>
</organism>
<dbReference type="InterPro" id="IPR002921">
    <property type="entry name" value="Fungal_lipase-type"/>
</dbReference>
<evidence type="ECO:0000313" key="11">
    <source>
        <dbReference type="Proteomes" id="UP000734854"/>
    </source>
</evidence>
<dbReference type="SUPFAM" id="SSF53474">
    <property type="entry name" value="alpha/beta-Hydrolases"/>
    <property type="match status" value="1"/>
</dbReference>
<evidence type="ECO:0000259" key="9">
    <source>
        <dbReference type="Pfam" id="PF01764"/>
    </source>
</evidence>
<keyword evidence="4" id="KW-0934">Plastid</keyword>
<dbReference type="Pfam" id="PF01764">
    <property type="entry name" value="Lipase_3"/>
    <property type="match status" value="1"/>
</dbReference>
<dbReference type="PANTHER" id="PTHR31403:SF51">
    <property type="entry name" value="PHOSPHOLIPASE A1-IGAMMA2, CHLOROPLASTIC"/>
    <property type="match status" value="1"/>
</dbReference>
<evidence type="ECO:0000256" key="5">
    <source>
        <dbReference type="ARBA" id="ARBA00022801"/>
    </source>
</evidence>
<comment type="similarity">
    <text evidence="2">Belongs to the AB hydrolase superfamily. Lipase family.</text>
</comment>
<dbReference type="Proteomes" id="UP000734854">
    <property type="component" value="Unassembled WGS sequence"/>
</dbReference>
<keyword evidence="8" id="KW-0443">Lipid metabolism</keyword>
<protein>
    <recommendedName>
        <fullName evidence="9">Fungal lipase-type domain-containing protein</fullName>
    </recommendedName>
</protein>
<dbReference type="GO" id="GO:0004620">
    <property type="term" value="F:phospholipase activity"/>
    <property type="evidence" value="ECO:0007669"/>
    <property type="project" value="TreeGrafter"/>
</dbReference>
<evidence type="ECO:0000256" key="6">
    <source>
        <dbReference type="ARBA" id="ARBA00022946"/>
    </source>
</evidence>
<evidence type="ECO:0000256" key="8">
    <source>
        <dbReference type="ARBA" id="ARBA00023098"/>
    </source>
</evidence>
<accession>A0A8J5FD46</accession>
<reference evidence="10 11" key="1">
    <citation type="submission" date="2020-08" db="EMBL/GenBank/DDBJ databases">
        <title>Plant Genome Project.</title>
        <authorList>
            <person name="Zhang R.-G."/>
        </authorList>
    </citation>
    <scope>NUCLEOTIDE SEQUENCE [LARGE SCALE GENOMIC DNA]</scope>
    <source>
        <tissue evidence="10">Rhizome</tissue>
    </source>
</reference>
<dbReference type="PANTHER" id="PTHR31403">
    <property type="entry name" value="PHOSPHOLIPASE A1-IBETA2, CHLOROPLASTIC"/>
    <property type="match status" value="1"/>
</dbReference>
<comment type="subcellular location">
    <subcellularLocation>
        <location evidence="1">Plastid</location>
        <location evidence="1">Chloroplast</location>
    </subcellularLocation>
</comment>
<comment type="caution">
    <text evidence="10">The sequence shown here is derived from an EMBL/GenBank/DDBJ whole genome shotgun (WGS) entry which is preliminary data.</text>
</comment>
<dbReference type="EMBL" id="JACMSC010000015">
    <property type="protein sequence ID" value="KAG6484680.1"/>
    <property type="molecule type" value="Genomic_DNA"/>
</dbReference>
<evidence type="ECO:0000313" key="10">
    <source>
        <dbReference type="EMBL" id="KAG6484680.1"/>
    </source>
</evidence>
<dbReference type="GO" id="GO:0009507">
    <property type="term" value="C:chloroplast"/>
    <property type="evidence" value="ECO:0007669"/>
    <property type="project" value="UniProtKB-SubCell"/>
</dbReference>
<keyword evidence="5" id="KW-0378">Hydrolase</keyword>
<evidence type="ECO:0000256" key="4">
    <source>
        <dbReference type="ARBA" id="ARBA00022640"/>
    </source>
</evidence>
<proteinExistence type="inferred from homology"/>